<dbReference type="STRING" id="402600.SAMN05216188_105104"/>
<feature type="domain" description="DM13" evidence="1">
    <location>
        <begin position="48"/>
        <end position="162"/>
    </location>
</feature>
<evidence type="ECO:0000313" key="2">
    <source>
        <dbReference type="EMBL" id="SEQ78842.1"/>
    </source>
</evidence>
<dbReference type="Proteomes" id="UP000199352">
    <property type="component" value="Unassembled WGS sequence"/>
</dbReference>
<name>A0A1H9IWB9_9PSEU</name>
<evidence type="ECO:0000259" key="1">
    <source>
        <dbReference type="PROSITE" id="PS51549"/>
    </source>
</evidence>
<gene>
    <name evidence="2" type="ORF">SAMN05216188_105104</name>
</gene>
<accession>A0A1H9IWB9</accession>
<reference evidence="3" key="1">
    <citation type="submission" date="2016-10" db="EMBL/GenBank/DDBJ databases">
        <authorList>
            <person name="Varghese N."/>
            <person name="Submissions S."/>
        </authorList>
    </citation>
    <scope>NUCLEOTIDE SEQUENCE [LARGE SCALE GENOMIC DNA]</scope>
    <source>
        <strain evidence="3">CGMCC 4.3525</strain>
    </source>
</reference>
<dbReference type="InterPro" id="IPR019545">
    <property type="entry name" value="DM13_domain"/>
</dbReference>
<sequence>MRVPATLKKPLVRKLLIALGILTLLMGVVSEPWLLFMNKSVREASPAGEVTAHALLISHEHDTSGTVQVLEAPDGTRTLRLENLSTSLGPDVRIWLSDQPVQAGIGGWFAFDDGDHLDLGPLKGDQGDQNYAIPHNADLTKLGSVSLWCARFHVSFGAADLNS</sequence>
<dbReference type="Pfam" id="PF10517">
    <property type="entry name" value="DM13"/>
    <property type="match status" value="1"/>
</dbReference>
<organism evidence="2 3">
    <name type="scientific">Lentzea xinjiangensis</name>
    <dbReference type="NCBI Taxonomy" id="402600"/>
    <lineage>
        <taxon>Bacteria</taxon>
        <taxon>Bacillati</taxon>
        <taxon>Actinomycetota</taxon>
        <taxon>Actinomycetes</taxon>
        <taxon>Pseudonocardiales</taxon>
        <taxon>Pseudonocardiaceae</taxon>
        <taxon>Lentzea</taxon>
    </lineage>
</organism>
<keyword evidence="3" id="KW-1185">Reference proteome</keyword>
<proteinExistence type="predicted"/>
<evidence type="ECO:0000313" key="3">
    <source>
        <dbReference type="Proteomes" id="UP000199352"/>
    </source>
</evidence>
<dbReference type="AlphaFoldDB" id="A0A1H9IWB9"/>
<dbReference type="EMBL" id="FOFR01000005">
    <property type="protein sequence ID" value="SEQ78842.1"/>
    <property type="molecule type" value="Genomic_DNA"/>
</dbReference>
<dbReference type="OrthoDB" id="4751481at2"/>
<protein>
    <submittedName>
        <fullName evidence="2">Electron transfer DM13</fullName>
    </submittedName>
</protein>
<dbReference type="PROSITE" id="PS51549">
    <property type="entry name" value="DM13"/>
    <property type="match status" value="1"/>
</dbReference>